<name>A0ABR7LJC7_9ACTN</name>
<dbReference type="SUPFAM" id="SSF53448">
    <property type="entry name" value="Nucleotide-diphospho-sugar transferases"/>
    <property type="match status" value="1"/>
</dbReference>
<protein>
    <submittedName>
        <fullName evidence="2">Glycosyltransferase</fullName>
    </submittedName>
</protein>
<evidence type="ECO:0000259" key="1">
    <source>
        <dbReference type="Pfam" id="PF00535"/>
    </source>
</evidence>
<dbReference type="PANTHER" id="PTHR10859:SF91">
    <property type="entry name" value="DOLICHYL-PHOSPHATE BETA-GLUCOSYLTRANSFERASE"/>
    <property type="match status" value="1"/>
</dbReference>
<reference evidence="2 3" key="1">
    <citation type="submission" date="2020-06" db="EMBL/GenBank/DDBJ databases">
        <title>Actinomadura xiongansis sp. nov., isolated from soil of Baiyangdian.</title>
        <authorList>
            <person name="Zhang X."/>
        </authorList>
    </citation>
    <scope>NUCLEOTIDE SEQUENCE [LARGE SCALE GENOMIC DNA]</scope>
    <source>
        <strain evidence="2 3">HBUM206468</strain>
    </source>
</reference>
<dbReference type="Gene3D" id="3.90.550.10">
    <property type="entry name" value="Spore Coat Polysaccharide Biosynthesis Protein SpsA, Chain A"/>
    <property type="match status" value="1"/>
</dbReference>
<keyword evidence="3" id="KW-1185">Reference proteome</keyword>
<accession>A0ABR7LJC7</accession>
<proteinExistence type="predicted"/>
<dbReference type="Proteomes" id="UP000805614">
    <property type="component" value="Unassembled WGS sequence"/>
</dbReference>
<evidence type="ECO:0000313" key="2">
    <source>
        <dbReference type="EMBL" id="MBC6464916.1"/>
    </source>
</evidence>
<dbReference type="EMBL" id="JABVEC010000002">
    <property type="protein sequence ID" value="MBC6464916.1"/>
    <property type="molecule type" value="Genomic_DNA"/>
</dbReference>
<comment type="caution">
    <text evidence="2">The sequence shown here is derived from an EMBL/GenBank/DDBJ whole genome shotgun (WGS) entry which is preliminary data.</text>
</comment>
<sequence length="261" mass="28293">MTFAGDHVQLEIVVPAYNEAKRLPRGLSLLLRKLRDLPVPAAVLVVDNASTDETSAIVRDWATTAPVRLLHCPERGKGAAVRMGLLATRAPYVGFCDADMATDLSSLDDVLRLMAEGHSMVVGSRRHPDSVVEEYGRPLRRLGAIVFNRLVRDLAGGAADTQCGFKFFSGPLVRAAAADLRTPGFAFDVELLMHCIRHGGVVTDLPVVWRDVPGTTFSVRRHTVRCARDLARIRATARRPATTYAPTRSLVLSETSGTGPG</sequence>
<dbReference type="InterPro" id="IPR001173">
    <property type="entry name" value="Glyco_trans_2-like"/>
</dbReference>
<feature type="domain" description="Glycosyltransferase 2-like" evidence="1">
    <location>
        <begin position="12"/>
        <end position="151"/>
    </location>
</feature>
<dbReference type="InterPro" id="IPR029044">
    <property type="entry name" value="Nucleotide-diphossugar_trans"/>
</dbReference>
<dbReference type="Pfam" id="PF00535">
    <property type="entry name" value="Glycos_transf_2"/>
    <property type="match status" value="1"/>
</dbReference>
<gene>
    <name evidence="2" type="ORF">HKK74_05310</name>
</gene>
<evidence type="ECO:0000313" key="3">
    <source>
        <dbReference type="Proteomes" id="UP000805614"/>
    </source>
</evidence>
<organism evidence="2 3">
    <name type="scientific">Actinomadura alba</name>
    <dbReference type="NCBI Taxonomy" id="406431"/>
    <lineage>
        <taxon>Bacteria</taxon>
        <taxon>Bacillati</taxon>
        <taxon>Actinomycetota</taxon>
        <taxon>Actinomycetes</taxon>
        <taxon>Streptosporangiales</taxon>
        <taxon>Thermomonosporaceae</taxon>
        <taxon>Actinomadura</taxon>
    </lineage>
</organism>
<dbReference type="RefSeq" id="WP_187241875.1">
    <property type="nucleotide sequence ID" value="NZ_BAAAOK010000008.1"/>
</dbReference>
<dbReference type="PANTHER" id="PTHR10859">
    <property type="entry name" value="GLYCOSYL TRANSFERASE"/>
    <property type="match status" value="1"/>
</dbReference>